<keyword evidence="2" id="KW-1185">Reference proteome</keyword>
<accession>A0ABV8JKA9</accession>
<reference evidence="2" key="1">
    <citation type="journal article" date="2019" name="Int. J. Syst. Evol. Microbiol.">
        <title>The Global Catalogue of Microorganisms (GCM) 10K type strain sequencing project: providing services to taxonomists for standard genome sequencing and annotation.</title>
        <authorList>
            <consortium name="The Broad Institute Genomics Platform"/>
            <consortium name="The Broad Institute Genome Sequencing Center for Infectious Disease"/>
            <person name="Wu L."/>
            <person name="Ma J."/>
        </authorList>
    </citation>
    <scope>NUCLEOTIDE SEQUENCE [LARGE SCALE GENOMIC DNA]</scope>
    <source>
        <strain evidence="2">CECT 7477</strain>
    </source>
</reference>
<protein>
    <submittedName>
        <fullName evidence="1">UPF0489 family protein</fullName>
    </submittedName>
</protein>
<evidence type="ECO:0000313" key="1">
    <source>
        <dbReference type="EMBL" id="MFC4094815.1"/>
    </source>
</evidence>
<name>A0ABV8JKA9_9FLAO</name>
<organism evidence="1 2">
    <name type="scientific">Euzebyella saccharophila</name>
    <dbReference type="NCBI Taxonomy" id="679664"/>
    <lineage>
        <taxon>Bacteria</taxon>
        <taxon>Pseudomonadati</taxon>
        <taxon>Bacteroidota</taxon>
        <taxon>Flavobacteriia</taxon>
        <taxon>Flavobacteriales</taxon>
        <taxon>Flavobacteriaceae</taxon>
        <taxon>Euzebyella</taxon>
    </lineage>
</organism>
<dbReference type="Pfam" id="PF12640">
    <property type="entry name" value="UPF0489"/>
    <property type="match status" value="1"/>
</dbReference>
<dbReference type="RefSeq" id="WP_192462262.1">
    <property type="nucleotide sequence ID" value="NZ_JACYFJ010000003.1"/>
</dbReference>
<comment type="caution">
    <text evidence="1">The sequence shown here is derived from an EMBL/GenBank/DDBJ whole genome shotgun (WGS) entry which is preliminary data.</text>
</comment>
<sequence length="240" mass="28918">MDIQNLVINKKEIFVCEEHHHVLIHWYKYKDIEPYLLTFDHHTDLHNCFQNFLYYNARQDKYDEEKFQLIEKIKANDIDTILKLKHDEHIDAAIKAGFFKKALVFCDDSYNSKPNRIYCINGDVDYDDEPIIVNSRLEDEYDLGISDENLKNHFRKFDLCMPRDSWINNFVLDIDLDFFKTRKSIETSNNVFFKFLLHKAVTITIAKESKWVNIWKRDYDETISVRFLLDKLMKLIEESK</sequence>
<dbReference type="EMBL" id="JBHSAW010000003">
    <property type="protein sequence ID" value="MFC4094815.1"/>
    <property type="molecule type" value="Genomic_DNA"/>
</dbReference>
<proteinExistence type="predicted"/>
<evidence type="ECO:0000313" key="2">
    <source>
        <dbReference type="Proteomes" id="UP001595814"/>
    </source>
</evidence>
<gene>
    <name evidence="1" type="ORF">ACFOUT_02950</name>
</gene>
<dbReference type="Proteomes" id="UP001595814">
    <property type="component" value="Unassembled WGS sequence"/>
</dbReference>
<dbReference type="InterPro" id="IPR024131">
    <property type="entry name" value="UPF0489"/>
</dbReference>